<gene>
    <name evidence="3" type="primary">TMEM70</name>
    <name evidence="3" type="synonym">tmem70</name>
</gene>
<evidence type="ECO:0000313" key="3">
    <source>
        <dbReference type="Ensembl" id="ENSSFOP00015034000.1"/>
    </source>
</evidence>
<dbReference type="OrthoDB" id="156886at2759"/>
<evidence type="ECO:0000256" key="2">
    <source>
        <dbReference type="SAM" id="Phobius"/>
    </source>
</evidence>
<dbReference type="CTD" id="54968"/>
<dbReference type="InterPro" id="IPR009724">
    <property type="entry name" value="TMEM70"/>
</dbReference>
<feature type="transmembrane region" description="Helical" evidence="2">
    <location>
        <begin position="135"/>
        <end position="159"/>
    </location>
</feature>
<reference evidence="3 4" key="1">
    <citation type="submission" date="2019-04" db="EMBL/GenBank/DDBJ databases">
        <authorList>
            <consortium name="Wellcome Sanger Institute Data Sharing"/>
        </authorList>
    </citation>
    <scope>NUCLEOTIDE SEQUENCE [LARGE SCALE GENOMIC DNA]</scope>
</reference>
<dbReference type="GeneID" id="108937647"/>
<dbReference type="PANTHER" id="PTHR13281">
    <property type="entry name" value="TRANSMEMBRANE PROTEIN 70, MITOCHONDRIAL"/>
    <property type="match status" value="1"/>
</dbReference>
<dbReference type="GeneTree" id="ENSGT00390000018710"/>
<keyword evidence="2" id="KW-0812">Transmembrane</keyword>
<dbReference type="KEGG" id="sfm:108937647"/>
<evidence type="ECO:0000256" key="1">
    <source>
        <dbReference type="ARBA" id="ARBA00005280"/>
    </source>
</evidence>
<dbReference type="Pfam" id="PF06979">
    <property type="entry name" value="TMEM70"/>
    <property type="match status" value="1"/>
</dbReference>
<keyword evidence="2" id="KW-0472">Membrane</keyword>
<protein>
    <submittedName>
        <fullName evidence="3">Transmembrane protein 70</fullName>
    </submittedName>
</protein>
<reference evidence="3" key="2">
    <citation type="submission" date="2025-08" db="UniProtKB">
        <authorList>
            <consortium name="Ensembl"/>
        </authorList>
    </citation>
    <scope>IDENTIFICATION</scope>
</reference>
<dbReference type="Ensembl" id="ENSSFOT00015034378.2">
    <property type="protein sequence ID" value="ENSSFOP00015034000.1"/>
    <property type="gene ID" value="ENSSFOG00015021681.2"/>
</dbReference>
<dbReference type="RefSeq" id="XP_018613200.1">
    <property type="nucleotide sequence ID" value="XM_018757684.1"/>
</dbReference>
<reference evidence="3" key="3">
    <citation type="submission" date="2025-09" db="UniProtKB">
        <authorList>
            <consortium name="Ensembl"/>
        </authorList>
    </citation>
    <scope>IDENTIFICATION</scope>
</reference>
<dbReference type="GO" id="GO:0033615">
    <property type="term" value="P:mitochondrial proton-transporting ATP synthase complex assembly"/>
    <property type="evidence" value="ECO:0007669"/>
    <property type="project" value="TreeGrafter"/>
</dbReference>
<dbReference type="InterPro" id="IPR045325">
    <property type="entry name" value="TMEM70/TMEM186/TMEM223"/>
</dbReference>
<accession>A0A8C9SJ88</accession>
<name>A0A8C9SJ88_SCLFO</name>
<evidence type="ECO:0000313" key="4">
    <source>
        <dbReference type="Proteomes" id="UP000694397"/>
    </source>
</evidence>
<comment type="similarity">
    <text evidence="1">Belongs to the TMEM70 family.</text>
</comment>
<dbReference type="AlphaFoldDB" id="A0A8C9SJ88"/>
<dbReference type="PANTHER" id="PTHR13281:SF0">
    <property type="entry name" value="TRANSMEMBRANE PROTEIN 70, MITOCHONDRIAL"/>
    <property type="match status" value="1"/>
</dbReference>
<dbReference type="Proteomes" id="UP000694397">
    <property type="component" value="Chromosome 7"/>
</dbReference>
<proteinExistence type="inferred from homology"/>
<keyword evidence="4" id="KW-1185">Reference proteome</keyword>
<sequence>MKMLSLHVLRCVQPYRVSPQLGTRWCLARVVQPSVVRCLRTSSSAAVRKDKMQVLKGTRWAVLCKEGINNVPLSSVPNRWQRFCSSSARSSTEGELIYTGNLGKAVLGVKFFSYSSSIFSICVTPYLLLKTGLGLHSLALQVAILSFLGFFTFLTPVLLHMITKGYVVRLYYNKGTDTYAAVTYSALLVEKVTMFHQRDVKVPDVSKMFTTFYAKGKSMLVNPMMFPLPHDYNHLMGYDQPFTFDADEIKKQDSN</sequence>
<keyword evidence="2" id="KW-1133">Transmembrane helix</keyword>
<dbReference type="GO" id="GO:0031966">
    <property type="term" value="C:mitochondrial membrane"/>
    <property type="evidence" value="ECO:0007669"/>
    <property type="project" value="TreeGrafter"/>
</dbReference>
<feature type="transmembrane region" description="Helical" evidence="2">
    <location>
        <begin position="111"/>
        <end position="129"/>
    </location>
</feature>
<organism evidence="3 4">
    <name type="scientific">Scleropages formosus</name>
    <name type="common">Asian bonytongue</name>
    <name type="synonym">Osteoglossum formosum</name>
    <dbReference type="NCBI Taxonomy" id="113540"/>
    <lineage>
        <taxon>Eukaryota</taxon>
        <taxon>Metazoa</taxon>
        <taxon>Chordata</taxon>
        <taxon>Craniata</taxon>
        <taxon>Vertebrata</taxon>
        <taxon>Euteleostomi</taxon>
        <taxon>Actinopterygii</taxon>
        <taxon>Neopterygii</taxon>
        <taxon>Teleostei</taxon>
        <taxon>Osteoglossocephala</taxon>
        <taxon>Osteoglossomorpha</taxon>
        <taxon>Osteoglossiformes</taxon>
        <taxon>Osteoglossidae</taxon>
        <taxon>Scleropages</taxon>
    </lineage>
</organism>